<dbReference type="Proteomes" id="UP000001357">
    <property type="component" value="Unassembled WGS sequence"/>
</dbReference>
<dbReference type="CDD" id="cd03399">
    <property type="entry name" value="SPFH_flotillin"/>
    <property type="match status" value="1"/>
</dbReference>
<proteinExistence type="inferred from homology"/>
<dbReference type="InterPro" id="IPR001107">
    <property type="entry name" value="Band_7"/>
</dbReference>
<dbReference type="PANTHER" id="PTHR13806">
    <property type="entry name" value="FLOTILLIN-RELATED"/>
    <property type="match status" value="1"/>
</dbReference>
<accession>A9V787</accession>
<comment type="similarity">
    <text evidence="2 4">Belongs to the band 7/mec-2 family. Flotillin subfamily.</text>
</comment>
<dbReference type="RefSeq" id="XP_001748584.1">
    <property type="nucleotide sequence ID" value="XM_001748532.1"/>
</dbReference>
<dbReference type="SUPFAM" id="SSF117892">
    <property type="entry name" value="Band 7/SPFH domain"/>
    <property type="match status" value="1"/>
</dbReference>
<name>A9V787_MONBE</name>
<dbReference type="FunCoup" id="A9V787">
    <property type="interactions" value="215"/>
</dbReference>
<dbReference type="InterPro" id="IPR036013">
    <property type="entry name" value="Band_7/SPFH_dom_sf"/>
</dbReference>
<sequence length="397" mass="43123">MTLLPRCEEVETKQGVAVTVTAAAQVMVMAEDHMTDDAAGGERDAFMKKALEQFVGKSRSQIEDTILQTLEGHLRAILGTLTVEEIYKDRESFARLVREVASPDIAKMGLEILSFTIKDVVDSVQYLESLGKGPTAAVQRDADIGKAEAIRDSGIAESTCQKQRMAARYDADTAIANSDRQYMMQQAAFDEEVNRARADADLAFTLQSAKCRQDIRKEQVEIEVVETHREIEVEQQEVIRKEKELVATVNRPAEAERFKVETLAEGNRTRAVLRAQGEAESIKAVGAAEAFAIQAKGEAEAAAMAARATAFQKYGDAATVSLVLEALPKIAAEISAPLAKTKEIVLVSGDESMTGEISKLVSQLPPAVQALTGVNLTEVCLHALPFPTCHSIWKGTS</sequence>
<dbReference type="AlphaFoldDB" id="A9V787"/>
<dbReference type="GO" id="GO:0045661">
    <property type="term" value="P:regulation of myoblast differentiation"/>
    <property type="evidence" value="ECO:0000318"/>
    <property type="project" value="GO_Central"/>
</dbReference>
<dbReference type="GO" id="GO:0002020">
    <property type="term" value="F:protease binding"/>
    <property type="evidence" value="ECO:0000318"/>
    <property type="project" value="GO_Central"/>
</dbReference>
<evidence type="ECO:0000256" key="3">
    <source>
        <dbReference type="ARBA" id="ARBA00023136"/>
    </source>
</evidence>
<dbReference type="GO" id="GO:0031410">
    <property type="term" value="C:cytoplasmic vesicle"/>
    <property type="evidence" value="ECO:0000318"/>
    <property type="project" value="GO_Central"/>
</dbReference>
<dbReference type="eggNOG" id="KOG2668">
    <property type="taxonomic scope" value="Eukaryota"/>
</dbReference>
<dbReference type="EMBL" id="CH991565">
    <property type="protein sequence ID" value="EDQ86471.1"/>
    <property type="molecule type" value="Genomic_DNA"/>
</dbReference>
<reference evidence="6 7" key="1">
    <citation type="journal article" date="2008" name="Nature">
        <title>The genome of the choanoflagellate Monosiga brevicollis and the origin of metazoans.</title>
        <authorList>
            <consortium name="JGI Sequencing"/>
            <person name="King N."/>
            <person name="Westbrook M.J."/>
            <person name="Young S.L."/>
            <person name="Kuo A."/>
            <person name="Abedin M."/>
            <person name="Chapman J."/>
            <person name="Fairclough S."/>
            <person name="Hellsten U."/>
            <person name="Isogai Y."/>
            <person name="Letunic I."/>
            <person name="Marr M."/>
            <person name="Pincus D."/>
            <person name="Putnam N."/>
            <person name="Rokas A."/>
            <person name="Wright K.J."/>
            <person name="Zuzow R."/>
            <person name="Dirks W."/>
            <person name="Good M."/>
            <person name="Goodstein D."/>
            <person name="Lemons D."/>
            <person name="Li W."/>
            <person name="Lyons J.B."/>
            <person name="Morris A."/>
            <person name="Nichols S."/>
            <person name="Richter D.J."/>
            <person name="Salamov A."/>
            <person name="Bork P."/>
            <person name="Lim W.A."/>
            <person name="Manning G."/>
            <person name="Miller W.T."/>
            <person name="McGinnis W."/>
            <person name="Shapiro H."/>
            <person name="Tjian R."/>
            <person name="Grigoriev I.V."/>
            <person name="Rokhsar D."/>
        </authorList>
    </citation>
    <scope>NUCLEOTIDE SEQUENCE [LARGE SCALE GENOMIC DNA]</scope>
    <source>
        <strain evidence="7">MX1 / ATCC 50154</strain>
    </source>
</reference>
<evidence type="ECO:0000313" key="7">
    <source>
        <dbReference type="Proteomes" id="UP000001357"/>
    </source>
</evidence>
<keyword evidence="7" id="KW-1185">Reference proteome</keyword>
<dbReference type="GO" id="GO:0016600">
    <property type="term" value="C:flotillin complex"/>
    <property type="evidence" value="ECO:0000318"/>
    <property type="project" value="GO_Central"/>
</dbReference>
<evidence type="ECO:0000256" key="4">
    <source>
        <dbReference type="RuleBase" id="RU366054"/>
    </source>
</evidence>
<dbReference type="GO" id="GO:0072659">
    <property type="term" value="P:protein localization to plasma membrane"/>
    <property type="evidence" value="ECO:0000318"/>
    <property type="project" value="GO_Central"/>
</dbReference>
<evidence type="ECO:0000256" key="1">
    <source>
        <dbReference type="ARBA" id="ARBA00004370"/>
    </source>
</evidence>
<evidence type="ECO:0000256" key="2">
    <source>
        <dbReference type="ARBA" id="ARBA00007161"/>
    </source>
</evidence>
<dbReference type="PANTHER" id="PTHR13806:SF46">
    <property type="entry name" value="FLOTILLIN-1-RELATED"/>
    <property type="match status" value="1"/>
</dbReference>
<dbReference type="GO" id="GO:0005886">
    <property type="term" value="C:plasma membrane"/>
    <property type="evidence" value="ECO:0000318"/>
    <property type="project" value="GO_Central"/>
</dbReference>
<keyword evidence="3" id="KW-0472">Membrane</keyword>
<dbReference type="STRING" id="81824.A9V787"/>
<dbReference type="GeneID" id="5893965"/>
<evidence type="ECO:0000313" key="6">
    <source>
        <dbReference type="EMBL" id="EDQ86471.1"/>
    </source>
</evidence>
<comment type="subcellular location">
    <subcellularLocation>
        <location evidence="1">Membrane</location>
    </subcellularLocation>
</comment>
<dbReference type="InterPro" id="IPR027705">
    <property type="entry name" value="Flotillin_fam"/>
</dbReference>
<dbReference type="Gene3D" id="3.30.479.30">
    <property type="entry name" value="Band 7 domain"/>
    <property type="match status" value="1"/>
</dbReference>
<gene>
    <name evidence="6" type="ORF">MONBRDRAFT_33750</name>
</gene>
<organism evidence="6 7">
    <name type="scientific">Monosiga brevicollis</name>
    <name type="common">Choanoflagellate</name>
    <dbReference type="NCBI Taxonomy" id="81824"/>
    <lineage>
        <taxon>Eukaryota</taxon>
        <taxon>Choanoflagellata</taxon>
        <taxon>Craspedida</taxon>
        <taxon>Salpingoecidae</taxon>
        <taxon>Monosiga</taxon>
    </lineage>
</organism>
<protein>
    <recommendedName>
        <fullName evidence="5">Band 7 domain-containing protein</fullName>
    </recommendedName>
</protein>
<dbReference type="KEGG" id="mbr:MONBRDRAFT_33750"/>
<feature type="domain" description="Band 7" evidence="5">
    <location>
        <begin position="50"/>
        <end position="232"/>
    </location>
</feature>
<evidence type="ECO:0000259" key="5">
    <source>
        <dbReference type="SMART" id="SM00244"/>
    </source>
</evidence>
<dbReference type="Pfam" id="PF01145">
    <property type="entry name" value="Band_7"/>
    <property type="match status" value="1"/>
</dbReference>
<dbReference type="SMART" id="SM00244">
    <property type="entry name" value="PHB"/>
    <property type="match status" value="1"/>
</dbReference>
<dbReference type="InParanoid" id="A9V787"/>
<dbReference type="OMA" id="AMSAPHN"/>